<feature type="region of interest" description="Disordered" evidence="1">
    <location>
        <begin position="1"/>
        <end position="71"/>
    </location>
</feature>
<evidence type="ECO:0000313" key="3">
    <source>
        <dbReference type="EnsemblPlants" id="PNT62811"/>
    </source>
</evidence>
<reference evidence="3" key="3">
    <citation type="submission" date="2018-08" db="UniProtKB">
        <authorList>
            <consortium name="EnsemblPlants"/>
        </authorList>
    </citation>
    <scope>IDENTIFICATION</scope>
    <source>
        <strain evidence="3">cv. Bd21</strain>
    </source>
</reference>
<name>A0A2K2CLA6_BRADI</name>
<dbReference type="EMBL" id="CM000883">
    <property type="protein sequence ID" value="PNT62811.1"/>
    <property type="molecule type" value="Genomic_DNA"/>
</dbReference>
<organism evidence="2">
    <name type="scientific">Brachypodium distachyon</name>
    <name type="common">Purple false brome</name>
    <name type="synonym">Trachynia distachya</name>
    <dbReference type="NCBI Taxonomy" id="15368"/>
    <lineage>
        <taxon>Eukaryota</taxon>
        <taxon>Viridiplantae</taxon>
        <taxon>Streptophyta</taxon>
        <taxon>Embryophyta</taxon>
        <taxon>Tracheophyta</taxon>
        <taxon>Spermatophyta</taxon>
        <taxon>Magnoliopsida</taxon>
        <taxon>Liliopsida</taxon>
        <taxon>Poales</taxon>
        <taxon>Poaceae</taxon>
        <taxon>BOP clade</taxon>
        <taxon>Pooideae</taxon>
        <taxon>Stipodae</taxon>
        <taxon>Brachypodieae</taxon>
        <taxon>Brachypodium</taxon>
    </lineage>
</organism>
<feature type="compositionally biased region" description="Polar residues" evidence="1">
    <location>
        <begin position="24"/>
        <end position="36"/>
    </location>
</feature>
<dbReference type="AlphaFoldDB" id="A0A2K2CLA6"/>
<evidence type="ECO:0000313" key="2">
    <source>
        <dbReference type="EMBL" id="PNT62811.1"/>
    </source>
</evidence>
<reference evidence="2 3" key="1">
    <citation type="journal article" date="2010" name="Nature">
        <title>Genome sequencing and analysis of the model grass Brachypodium distachyon.</title>
        <authorList>
            <consortium name="International Brachypodium Initiative"/>
        </authorList>
    </citation>
    <scope>NUCLEOTIDE SEQUENCE [LARGE SCALE GENOMIC DNA]</scope>
    <source>
        <strain evidence="2 3">Bd21</strain>
    </source>
</reference>
<proteinExistence type="predicted"/>
<accession>A0A2K2CLA6</accession>
<sequence length="71" mass="7659">MGERNCEGCEANKASKADPWAHRSSMSGGSTASRAFQVSEGRKTPRRRLPEGALAAPIPCQMGQDRARADR</sequence>
<gene>
    <name evidence="2" type="ORF">BRADI_4g08533v3</name>
</gene>
<reference evidence="2" key="2">
    <citation type="submission" date="2017-06" db="EMBL/GenBank/DDBJ databases">
        <title>WGS assembly of Brachypodium distachyon.</title>
        <authorList>
            <consortium name="The International Brachypodium Initiative"/>
            <person name="Lucas S."/>
            <person name="Harmon-Smith M."/>
            <person name="Lail K."/>
            <person name="Tice H."/>
            <person name="Grimwood J."/>
            <person name="Bruce D."/>
            <person name="Barry K."/>
            <person name="Shu S."/>
            <person name="Lindquist E."/>
            <person name="Wang M."/>
            <person name="Pitluck S."/>
            <person name="Vogel J.P."/>
            <person name="Garvin D.F."/>
            <person name="Mockler T.C."/>
            <person name="Schmutz J."/>
            <person name="Rokhsar D."/>
            <person name="Bevan M.W."/>
        </authorList>
    </citation>
    <scope>NUCLEOTIDE SEQUENCE</scope>
    <source>
        <strain evidence="2">Bd21</strain>
    </source>
</reference>
<dbReference type="Proteomes" id="UP000008810">
    <property type="component" value="Chromosome 4"/>
</dbReference>
<evidence type="ECO:0000256" key="1">
    <source>
        <dbReference type="SAM" id="MobiDB-lite"/>
    </source>
</evidence>
<dbReference type="InParanoid" id="A0A2K2CLA6"/>
<dbReference type="Gramene" id="PNT62811">
    <property type="protein sequence ID" value="PNT62811"/>
    <property type="gene ID" value="BRADI_4g08533v3"/>
</dbReference>
<protein>
    <submittedName>
        <fullName evidence="2 3">Uncharacterized protein</fullName>
    </submittedName>
</protein>
<keyword evidence="4" id="KW-1185">Reference proteome</keyword>
<evidence type="ECO:0000313" key="4">
    <source>
        <dbReference type="Proteomes" id="UP000008810"/>
    </source>
</evidence>
<dbReference type="EnsemblPlants" id="PNT62811">
    <property type="protein sequence ID" value="PNT62811"/>
    <property type="gene ID" value="BRADI_4g08533v3"/>
</dbReference>